<evidence type="ECO:0000313" key="2">
    <source>
        <dbReference type="EMBL" id="MEQ2185572.1"/>
    </source>
</evidence>
<sequence length="131" mass="15248">MKAKWMTQAWRFFTPHRSIEQRTHSSPEELPQDETKVRTCFMLRLQEQEPQTREQTQHKSQYGDSLLDGNSFKDNSCFRSEQVAAPVCAVAMETSMFTCVIEKMTAVQYGILKLEDDSTIMCQIRAWPTSF</sequence>
<protein>
    <submittedName>
        <fullName evidence="2">Uncharacterized protein</fullName>
    </submittedName>
</protein>
<dbReference type="Proteomes" id="UP001476798">
    <property type="component" value="Unassembled WGS sequence"/>
</dbReference>
<proteinExistence type="predicted"/>
<feature type="compositionally biased region" description="Basic and acidic residues" evidence="1">
    <location>
        <begin position="48"/>
        <end position="57"/>
    </location>
</feature>
<feature type="region of interest" description="Disordered" evidence="1">
    <location>
        <begin position="48"/>
        <end position="67"/>
    </location>
</feature>
<accession>A0ABV0PQP1</accession>
<gene>
    <name evidence="2" type="ORF">GOODEAATRI_019609</name>
</gene>
<comment type="caution">
    <text evidence="2">The sequence shown here is derived from an EMBL/GenBank/DDBJ whole genome shotgun (WGS) entry which is preliminary data.</text>
</comment>
<dbReference type="EMBL" id="JAHRIO010081718">
    <property type="protein sequence ID" value="MEQ2185572.1"/>
    <property type="molecule type" value="Genomic_DNA"/>
</dbReference>
<keyword evidence="3" id="KW-1185">Reference proteome</keyword>
<name>A0ABV0PQP1_9TELE</name>
<organism evidence="2 3">
    <name type="scientific">Goodea atripinnis</name>
    <dbReference type="NCBI Taxonomy" id="208336"/>
    <lineage>
        <taxon>Eukaryota</taxon>
        <taxon>Metazoa</taxon>
        <taxon>Chordata</taxon>
        <taxon>Craniata</taxon>
        <taxon>Vertebrata</taxon>
        <taxon>Euteleostomi</taxon>
        <taxon>Actinopterygii</taxon>
        <taxon>Neopterygii</taxon>
        <taxon>Teleostei</taxon>
        <taxon>Neoteleostei</taxon>
        <taxon>Acanthomorphata</taxon>
        <taxon>Ovalentaria</taxon>
        <taxon>Atherinomorphae</taxon>
        <taxon>Cyprinodontiformes</taxon>
        <taxon>Goodeidae</taxon>
        <taxon>Goodea</taxon>
    </lineage>
</organism>
<reference evidence="2 3" key="1">
    <citation type="submission" date="2021-06" db="EMBL/GenBank/DDBJ databases">
        <authorList>
            <person name="Palmer J.M."/>
        </authorList>
    </citation>
    <scope>NUCLEOTIDE SEQUENCE [LARGE SCALE GENOMIC DNA]</scope>
    <source>
        <strain evidence="2 3">GA_2019</strain>
        <tissue evidence="2">Muscle</tissue>
    </source>
</reference>
<evidence type="ECO:0000256" key="1">
    <source>
        <dbReference type="SAM" id="MobiDB-lite"/>
    </source>
</evidence>
<evidence type="ECO:0000313" key="3">
    <source>
        <dbReference type="Proteomes" id="UP001476798"/>
    </source>
</evidence>